<sequence>MLDWLLKNPQIVIFLLFGVIALFGRVAQMQKEAKEKRERQMRSGRQPPEQSRSRDDVAEEAERTRRLQEEIRRKILARMDRAQTPQSMPRGSAPPPFPADRQTAAAKPPPIPSESAQPAFSESSGAYQSAMDRLAEMQATAAAASANMEEISASQGTSHVTSPAVSEALASLRDTNSLRKAFILRDILDKPVGLR</sequence>
<dbReference type="EMBL" id="CP023004">
    <property type="protein sequence ID" value="AWI10139.1"/>
    <property type="molecule type" value="Genomic_DNA"/>
</dbReference>
<evidence type="ECO:0000256" key="3">
    <source>
        <dbReference type="SAM" id="Phobius"/>
    </source>
</evidence>
<evidence type="ECO:0000256" key="2">
    <source>
        <dbReference type="SAM" id="MobiDB-lite"/>
    </source>
</evidence>
<proteinExistence type="predicted"/>
<gene>
    <name evidence="4" type="ORF">CKA38_13515</name>
</gene>
<reference evidence="4 5" key="1">
    <citation type="journal article" date="2018" name="Syst. Appl. Microbiol.">
        <title>Ereboglobus luteus gen. nov. sp. nov. from cockroach guts, and new insights into the oxygen relationship of the genera Opitutus and Didymococcus (Verrucomicrobia: Opitutaceae).</title>
        <authorList>
            <person name="Tegtmeier D."/>
            <person name="Belitz A."/>
            <person name="Radek R."/>
            <person name="Heimerl T."/>
            <person name="Brune A."/>
        </authorList>
    </citation>
    <scope>NUCLEOTIDE SEQUENCE [LARGE SCALE GENOMIC DNA]</scope>
    <source>
        <strain evidence="4 5">Ho45</strain>
    </source>
</reference>
<evidence type="ECO:0000256" key="1">
    <source>
        <dbReference type="SAM" id="Coils"/>
    </source>
</evidence>
<keyword evidence="3" id="KW-0812">Transmembrane</keyword>
<keyword evidence="1" id="KW-0175">Coiled coil</keyword>
<dbReference type="AlphaFoldDB" id="A0A2U8E5C4"/>
<feature type="compositionally biased region" description="Polar residues" evidence="2">
    <location>
        <begin position="114"/>
        <end position="127"/>
    </location>
</feature>
<organism evidence="4 5">
    <name type="scientific">Ereboglobus luteus</name>
    <dbReference type="NCBI Taxonomy" id="1796921"/>
    <lineage>
        <taxon>Bacteria</taxon>
        <taxon>Pseudomonadati</taxon>
        <taxon>Verrucomicrobiota</taxon>
        <taxon>Opitutia</taxon>
        <taxon>Opitutales</taxon>
        <taxon>Opitutaceae</taxon>
        <taxon>Ereboglobus</taxon>
    </lineage>
</organism>
<dbReference type="Proteomes" id="UP000244896">
    <property type="component" value="Chromosome"/>
</dbReference>
<feature type="coiled-coil region" evidence="1">
    <location>
        <begin position="127"/>
        <end position="154"/>
    </location>
</feature>
<feature type="compositionally biased region" description="Basic and acidic residues" evidence="2">
    <location>
        <begin position="51"/>
        <end position="81"/>
    </location>
</feature>
<evidence type="ECO:0000313" key="5">
    <source>
        <dbReference type="Proteomes" id="UP000244896"/>
    </source>
</evidence>
<protein>
    <submittedName>
        <fullName evidence="4">Uncharacterized protein</fullName>
    </submittedName>
</protein>
<feature type="transmembrane region" description="Helical" evidence="3">
    <location>
        <begin position="6"/>
        <end position="27"/>
    </location>
</feature>
<dbReference type="KEGG" id="elut:CKA38_13515"/>
<accession>A0A2U8E5C4</accession>
<dbReference type="RefSeq" id="WP_108825997.1">
    <property type="nucleotide sequence ID" value="NZ_CP023004.1"/>
</dbReference>
<name>A0A2U8E5C4_9BACT</name>
<keyword evidence="3" id="KW-0472">Membrane</keyword>
<feature type="region of interest" description="Disordered" evidence="2">
    <location>
        <begin position="34"/>
        <end position="127"/>
    </location>
</feature>
<keyword evidence="3" id="KW-1133">Transmembrane helix</keyword>
<keyword evidence="5" id="KW-1185">Reference proteome</keyword>
<evidence type="ECO:0000313" key="4">
    <source>
        <dbReference type="EMBL" id="AWI10139.1"/>
    </source>
</evidence>